<evidence type="ECO:0008006" key="11">
    <source>
        <dbReference type="Google" id="ProtNLM"/>
    </source>
</evidence>
<feature type="domain" description="Catechol dioxygenase N-terminal" evidence="8">
    <location>
        <begin position="24"/>
        <end position="96"/>
    </location>
</feature>
<organism evidence="9 10">
    <name type="scientific">Exophiala mesophila</name>
    <name type="common">Black yeast-like fungus</name>
    <dbReference type="NCBI Taxonomy" id="212818"/>
    <lineage>
        <taxon>Eukaryota</taxon>
        <taxon>Fungi</taxon>
        <taxon>Dikarya</taxon>
        <taxon>Ascomycota</taxon>
        <taxon>Pezizomycotina</taxon>
        <taxon>Eurotiomycetes</taxon>
        <taxon>Chaetothyriomycetidae</taxon>
        <taxon>Chaetothyriales</taxon>
        <taxon>Herpotrichiellaceae</taxon>
        <taxon>Exophiala</taxon>
    </lineage>
</organism>
<dbReference type="InterPro" id="IPR000627">
    <property type="entry name" value="Intradiol_dOase_C"/>
</dbReference>
<proteinExistence type="inferred from homology"/>
<keyword evidence="6" id="KW-0408">Iron</keyword>
<dbReference type="PANTHER" id="PTHR33711">
    <property type="entry name" value="DIOXYGENASE, PUTATIVE (AFU_ORTHOLOGUE AFUA_2G02910)-RELATED"/>
    <property type="match status" value="1"/>
</dbReference>
<dbReference type="Proteomes" id="UP000054302">
    <property type="component" value="Unassembled WGS sequence"/>
</dbReference>
<dbReference type="GO" id="GO:0009712">
    <property type="term" value="P:catechol-containing compound metabolic process"/>
    <property type="evidence" value="ECO:0007669"/>
    <property type="project" value="InterPro"/>
</dbReference>
<sequence length="290" mass="32760">MSASRFDPNFTQNVINAMGPKTSPRMREVMTSLITHLHDFAREVELTVDEWTEGVQLLNWAGQMSNEKRNEGQLVCDVVGLESLVDEITYKKASEAANLATQSAILGPFFRHDHPVREKGESISFNTPSDGVPVYMYGQVLDSVTKMPLANATIDVWEASTNGLYEQQDKDQVDCNLRGKFVTDKNGEYAFYCLRPTPYPIPYDGPAGKLLQLLDRHPYRPAHIHLIVLIEGYRPITTQIFDKDSNYLDDDSVFAVKDSLVVEFVPRKGDPQAKLELRYDILMAPIDKSE</sequence>
<dbReference type="CDD" id="cd03461">
    <property type="entry name" value="1_2-HQD"/>
    <property type="match status" value="1"/>
</dbReference>
<dbReference type="GeneID" id="27319951"/>
<evidence type="ECO:0000256" key="6">
    <source>
        <dbReference type="ARBA" id="ARBA00023004"/>
    </source>
</evidence>
<reference evidence="9 10" key="1">
    <citation type="submission" date="2015-01" db="EMBL/GenBank/DDBJ databases">
        <title>The Genome Sequence of Exophiala mesophila CBS40295.</title>
        <authorList>
            <consortium name="The Broad Institute Genomics Platform"/>
            <person name="Cuomo C."/>
            <person name="de Hoog S."/>
            <person name="Gorbushina A."/>
            <person name="Stielow B."/>
            <person name="Teixiera M."/>
            <person name="Abouelleil A."/>
            <person name="Chapman S.B."/>
            <person name="Priest M."/>
            <person name="Young S.K."/>
            <person name="Wortman J."/>
            <person name="Nusbaum C."/>
            <person name="Birren B."/>
        </authorList>
    </citation>
    <scope>NUCLEOTIDE SEQUENCE [LARGE SCALE GENOMIC DNA]</scope>
    <source>
        <strain evidence="9 10">CBS 40295</strain>
    </source>
</reference>
<feature type="domain" description="Intradiol ring-cleavage dioxygenases" evidence="7">
    <location>
        <begin position="106"/>
        <end position="284"/>
    </location>
</feature>
<dbReference type="InterPro" id="IPR050770">
    <property type="entry name" value="Intradiol_RC_Dioxygenase"/>
</dbReference>
<comment type="similarity">
    <text evidence="2">Belongs to the intradiol ring-cleavage dioxygenase family.</text>
</comment>
<keyword evidence="10" id="KW-1185">Reference proteome</keyword>
<dbReference type="VEuPathDB" id="FungiDB:PV10_02106"/>
<evidence type="ECO:0000256" key="2">
    <source>
        <dbReference type="ARBA" id="ARBA00007825"/>
    </source>
</evidence>
<evidence type="ECO:0000313" key="9">
    <source>
        <dbReference type="EMBL" id="KIV94332.1"/>
    </source>
</evidence>
<keyword evidence="4" id="KW-0223">Dioxygenase</keyword>
<dbReference type="AlphaFoldDB" id="A0A0D1ZI91"/>
<dbReference type="OMA" id="AMGPKTT"/>
<dbReference type="PANTHER" id="PTHR33711:SF7">
    <property type="entry name" value="INTRADIOL RING-CLEAVAGE DIOXYGENASES DOMAIN-CONTAINING PROTEIN-RELATED"/>
    <property type="match status" value="1"/>
</dbReference>
<comment type="cofactor">
    <cofactor evidence="1">
        <name>Fe(3+)</name>
        <dbReference type="ChEBI" id="CHEBI:29034"/>
    </cofactor>
</comment>
<accession>A0A0D1ZI91</accession>
<evidence type="ECO:0000256" key="5">
    <source>
        <dbReference type="ARBA" id="ARBA00023002"/>
    </source>
</evidence>
<keyword evidence="3" id="KW-0479">Metal-binding</keyword>
<evidence type="ECO:0000256" key="1">
    <source>
        <dbReference type="ARBA" id="ARBA00001965"/>
    </source>
</evidence>
<dbReference type="Pfam" id="PF04444">
    <property type="entry name" value="Dioxygenase_N"/>
    <property type="match status" value="1"/>
</dbReference>
<gene>
    <name evidence="9" type="ORF">PV10_02106</name>
</gene>
<evidence type="ECO:0000256" key="4">
    <source>
        <dbReference type="ARBA" id="ARBA00022964"/>
    </source>
</evidence>
<evidence type="ECO:0000256" key="3">
    <source>
        <dbReference type="ARBA" id="ARBA00022723"/>
    </source>
</evidence>
<dbReference type="InterPro" id="IPR007535">
    <property type="entry name" value="Catechol_dOase_N"/>
</dbReference>
<name>A0A0D1ZI91_EXOME</name>
<dbReference type="GO" id="GO:0008199">
    <property type="term" value="F:ferric iron binding"/>
    <property type="evidence" value="ECO:0007669"/>
    <property type="project" value="InterPro"/>
</dbReference>
<dbReference type="OrthoDB" id="5238185at2759"/>
<keyword evidence="5" id="KW-0560">Oxidoreductase</keyword>
<evidence type="ECO:0000259" key="8">
    <source>
        <dbReference type="Pfam" id="PF04444"/>
    </source>
</evidence>
<dbReference type="InterPro" id="IPR039390">
    <property type="entry name" value="1_2-HQD/HQD"/>
</dbReference>
<dbReference type="STRING" id="212818.A0A0D1ZI91"/>
<dbReference type="EMBL" id="KN847521">
    <property type="protein sequence ID" value="KIV94332.1"/>
    <property type="molecule type" value="Genomic_DNA"/>
</dbReference>
<dbReference type="HOGENOM" id="CLU_046727_1_1_1"/>
<dbReference type="Gene3D" id="2.60.130.10">
    <property type="entry name" value="Aromatic compound dioxygenase"/>
    <property type="match status" value="1"/>
</dbReference>
<evidence type="ECO:0000313" key="10">
    <source>
        <dbReference type="Proteomes" id="UP000054302"/>
    </source>
</evidence>
<dbReference type="RefSeq" id="XP_016225906.1">
    <property type="nucleotide sequence ID" value="XM_016366388.1"/>
</dbReference>
<dbReference type="InterPro" id="IPR015889">
    <property type="entry name" value="Intradiol_dOase_core"/>
</dbReference>
<dbReference type="GO" id="GO:0018576">
    <property type="term" value="F:catechol 1,2-dioxygenase activity"/>
    <property type="evidence" value="ECO:0007669"/>
    <property type="project" value="InterPro"/>
</dbReference>
<dbReference type="SUPFAM" id="SSF49482">
    <property type="entry name" value="Aromatic compound dioxygenase"/>
    <property type="match status" value="1"/>
</dbReference>
<dbReference type="Pfam" id="PF00775">
    <property type="entry name" value="Dioxygenase_C"/>
    <property type="match status" value="1"/>
</dbReference>
<protein>
    <recommendedName>
        <fullName evidence="11">Intradiol ring-cleavage dioxygenases domain-containing protein</fullName>
    </recommendedName>
</protein>
<evidence type="ECO:0000259" key="7">
    <source>
        <dbReference type="Pfam" id="PF00775"/>
    </source>
</evidence>